<dbReference type="Gene3D" id="3.40.630.30">
    <property type="match status" value="1"/>
</dbReference>
<proteinExistence type="predicted"/>
<dbReference type="RefSeq" id="WP_345620884.1">
    <property type="nucleotide sequence ID" value="NZ_BAABIG010000033.1"/>
</dbReference>
<keyword evidence="3" id="KW-1185">Reference proteome</keyword>
<evidence type="ECO:0000259" key="1">
    <source>
        <dbReference type="PROSITE" id="PS51186"/>
    </source>
</evidence>
<dbReference type="EMBL" id="BAABIG010000033">
    <property type="protein sequence ID" value="GAA4804347.1"/>
    <property type="molecule type" value="Genomic_DNA"/>
</dbReference>
<sequence length="165" mass="17998">MSLTLPITDVTPDDWRMAAHLRPLIRTLRPALTDADFDRFAVEAHAQGLVFTAAYDGDGTCLAVATHRVLATSRGRILFVDDLVTDPGHRRAGTGARLVAHLTARARDARCDAVELDSGVTNHAAHRFYHARRMRITALHLALDLTGGPGAFAAPRPPLDHPRRT</sequence>
<feature type="domain" description="N-acetyltransferase" evidence="1">
    <location>
        <begin position="19"/>
        <end position="146"/>
    </location>
</feature>
<protein>
    <recommendedName>
        <fullName evidence="1">N-acetyltransferase domain-containing protein</fullName>
    </recommendedName>
</protein>
<dbReference type="SUPFAM" id="SSF55729">
    <property type="entry name" value="Acyl-CoA N-acyltransferases (Nat)"/>
    <property type="match status" value="1"/>
</dbReference>
<evidence type="ECO:0000313" key="2">
    <source>
        <dbReference type="EMBL" id="GAA4804347.1"/>
    </source>
</evidence>
<dbReference type="Proteomes" id="UP001501265">
    <property type="component" value="Unassembled WGS sequence"/>
</dbReference>
<organism evidence="2 3">
    <name type="scientific">Streptomyces ziwulingensis</name>
    <dbReference type="NCBI Taxonomy" id="1045501"/>
    <lineage>
        <taxon>Bacteria</taxon>
        <taxon>Bacillati</taxon>
        <taxon>Actinomycetota</taxon>
        <taxon>Actinomycetes</taxon>
        <taxon>Kitasatosporales</taxon>
        <taxon>Streptomycetaceae</taxon>
        <taxon>Streptomyces</taxon>
    </lineage>
</organism>
<name>A0ABP9C5G1_9ACTN</name>
<dbReference type="Pfam" id="PF00583">
    <property type="entry name" value="Acetyltransf_1"/>
    <property type="match status" value="1"/>
</dbReference>
<evidence type="ECO:0000313" key="3">
    <source>
        <dbReference type="Proteomes" id="UP001501265"/>
    </source>
</evidence>
<dbReference type="CDD" id="cd04301">
    <property type="entry name" value="NAT_SF"/>
    <property type="match status" value="1"/>
</dbReference>
<dbReference type="PROSITE" id="PS51186">
    <property type="entry name" value="GNAT"/>
    <property type="match status" value="1"/>
</dbReference>
<comment type="caution">
    <text evidence="2">The sequence shown here is derived from an EMBL/GenBank/DDBJ whole genome shotgun (WGS) entry which is preliminary data.</text>
</comment>
<gene>
    <name evidence="2" type="ORF">GCM10023220_37220</name>
</gene>
<dbReference type="InterPro" id="IPR016181">
    <property type="entry name" value="Acyl_CoA_acyltransferase"/>
</dbReference>
<reference evidence="3" key="1">
    <citation type="journal article" date="2019" name="Int. J. Syst. Evol. Microbiol.">
        <title>The Global Catalogue of Microorganisms (GCM) 10K type strain sequencing project: providing services to taxonomists for standard genome sequencing and annotation.</title>
        <authorList>
            <consortium name="The Broad Institute Genomics Platform"/>
            <consortium name="The Broad Institute Genome Sequencing Center for Infectious Disease"/>
            <person name="Wu L."/>
            <person name="Ma J."/>
        </authorList>
    </citation>
    <scope>NUCLEOTIDE SEQUENCE [LARGE SCALE GENOMIC DNA]</scope>
    <source>
        <strain evidence="3">JCM 18081</strain>
    </source>
</reference>
<accession>A0ABP9C5G1</accession>
<dbReference type="InterPro" id="IPR000182">
    <property type="entry name" value="GNAT_dom"/>
</dbReference>